<dbReference type="Proteomes" id="UP001497480">
    <property type="component" value="Unassembled WGS sequence"/>
</dbReference>
<keyword evidence="4" id="KW-0479">Metal-binding</keyword>
<dbReference type="PANTHER" id="PTHR15710:SF55">
    <property type="entry name" value="C3HC4-TYPE RING ZINC FINGER PROTEIN"/>
    <property type="match status" value="1"/>
</dbReference>
<keyword evidence="7" id="KW-0862">Zinc</keyword>
<dbReference type="PANTHER" id="PTHR15710">
    <property type="entry name" value="E3 UBIQUITIN-PROTEIN LIGASE PRAJA"/>
    <property type="match status" value="1"/>
</dbReference>
<dbReference type="PROSITE" id="PS50089">
    <property type="entry name" value="ZF_RING_2"/>
    <property type="match status" value="1"/>
</dbReference>
<evidence type="ECO:0000256" key="1">
    <source>
        <dbReference type="ARBA" id="ARBA00000900"/>
    </source>
</evidence>
<feature type="compositionally biased region" description="Polar residues" evidence="9">
    <location>
        <begin position="282"/>
        <end position="299"/>
    </location>
</feature>
<keyword evidence="10" id="KW-1133">Transmembrane helix</keyword>
<dbReference type="Gene3D" id="3.30.40.10">
    <property type="entry name" value="Zinc/RING finger domain, C3HC4 (zinc finger)"/>
    <property type="match status" value="1"/>
</dbReference>
<keyword evidence="3" id="KW-0808">Transferase</keyword>
<accession>A0AAV1X874</accession>
<reference evidence="12 13" key="1">
    <citation type="submission" date="2024-03" db="EMBL/GenBank/DDBJ databases">
        <authorList>
            <person name="Martinez-Hernandez J."/>
        </authorList>
    </citation>
    <scope>NUCLEOTIDE SEQUENCE [LARGE SCALE GENOMIC DNA]</scope>
</reference>
<dbReference type="SMART" id="SM00184">
    <property type="entry name" value="RING"/>
    <property type="match status" value="1"/>
</dbReference>
<gene>
    <name evidence="12" type="ORF">LLUT_LOCUS18186</name>
</gene>
<keyword evidence="10" id="KW-0812">Transmembrane</keyword>
<evidence type="ECO:0000259" key="11">
    <source>
        <dbReference type="PROSITE" id="PS50089"/>
    </source>
</evidence>
<dbReference type="GO" id="GO:0008270">
    <property type="term" value="F:zinc ion binding"/>
    <property type="evidence" value="ECO:0007669"/>
    <property type="project" value="UniProtKB-KW"/>
</dbReference>
<keyword evidence="13" id="KW-1185">Reference proteome</keyword>
<sequence length="344" mass="38304">MENDMEGVYWCNICSKMVNPMNESENKCPICETEFSDVMESLRDQNHETIADLRSTWVFSLYAPIFLGLMGAFIPSLASITTSQGSSSSGGSRGDGEVEQESENNELVLQRRRRASTSMMQLFRGLHVRMMSESDNPENNRNIGNNNSMLVIDPFNDSALILRGPNLNHAATSSPHENIVGSLSDFLVGSGLDLLLEHLAQNSPSGYASVNPPALKTAIEAMPNVINEEKLQCTVCLEDLEIGKEAKEMPCKHKFHGDCIISWLKLHSSCPVCRFRMPSEDSSAEANTESGNEGNQNNEMVRAREERVRSRRTWFPRDETQEMGSKTNQPCHLPELTTVLALET</sequence>
<feature type="transmembrane region" description="Helical" evidence="10">
    <location>
        <begin position="57"/>
        <end position="78"/>
    </location>
</feature>
<comment type="caution">
    <text evidence="12">The sequence shown here is derived from an EMBL/GenBank/DDBJ whole genome shotgun (WGS) entry which is preliminary data.</text>
</comment>
<keyword evidence="6" id="KW-0833">Ubl conjugation pathway</keyword>
<dbReference type="InterPro" id="IPR001841">
    <property type="entry name" value="Znf_RING"/>
</dbReference>
<feature type="region of interest" description="Disordered" evidence="9">
    <location>
        <begin position="282"/>
        <end position="310"/>
    </location>
</feature>
<evidence type="ECO:0000313" key="12">
    <source>
        <dbReference type="EMBL" id="CAL0317126.1"/>
    </source>
</evidence>
<evidence type="ECO:0000256" key="10">
    <source>
        <dbReference type="SAM" id="Phobius"/>
    </source>
</evidence>
<dbReference type="SUPFAM" id="SSF57850">
    <property type="entry name" value="RING/U-box"/>
    <property type="match status" value="1"/>
</dbReference>
<evidence type="ECO:0000256" key="9">
    <source>
        <dbReference type="SAM" id="MobiDB-lite"/>
    </source>
</evidence>
<keyword evidence="5 8" id="KW-0863">Zinc-finger</keyword>
<organism evidence="12 13">
    <name type="scientific">Lupinus luteus</name>
    <name type="common">European yellow lupine</name>
    <dbReference type="NCBI Taxonomy" id="3873"/>
    <lineage>
        <taxon>Eukaryota</taxon>
        <taxon>Viridiplantae</taxon>
        <taxon>Streptophyta</taxon>
        <taxon>Embryophyta</taxon>
        <taxon>Tracheophyta</taxon>
        <taxon>Spermatophyta</taxon>
        <taxon>Magnoliopsida</taxon>
        <taxon>eudicotyledons</taxon>
        <taxon>Gunneridae</taxon>
        <taxon>Pentapetalae</taxon>
        <taxon>rosids</taxon>
        <taxon>fabids</taxon>
        <taxon>Fabales</taxon>
        <taxon>Fabaceae</taxon>
        <taxon>Papilionoideae</taxon>
        <taxon>50 kb inversion clade</taxon>
        <taxon>genistoids sensu lato</taxon>
        <taxon>core genistoids</taxon>
        <taxon>Genisteae</taxon>
        <taxon>Lupinus</taxon>
    </lineage>
</organism>
<evidence type="ECO:0000256" key="4">
    <source>
        <dbReference type="ARBA" id="ARBA00022723"/>
    </source>
</evidence>
<dbReference type="InterPro" id="IPR013083">
    <property type="entry name" value="Znf_RING/FYVE/PHD"/>
</dbReference>
<comment type="catalytic activity">
    <reaction evidence="1">
        <text>S-ubiquitinyl-[E2 ubiquitin-conjugating enzyme]-L-cysteine + [acceptor protein]-L-lysine = [E2 ubiquitin-conjugating enzyme]-L-cysteine + N(6)-ubiquitinyl-[acceptor protein]-L-lysine.</text>
        <dbReference type="EC" id="2.3.2.27"/>
    </reaction>
</comment>
<dbReference type="GO" id="GO:0005737">
    <property type="term" value="C:cytoplasm"/>
    <property type="evidence" value="ECO:0007669"/>
    <property type="project" value="TreeGrafter"/>
</dbReference>
<dbReference type="EC" id="2.3.2.27" evidence="2"/>
<name>A0AAV1X874_LUPLU</name>
<dbReference type="EMBL" id="CAXHTB010000012">
    <property type="protein sequence ID" value="CAL0317126.1"/>
    <property type="molecule type" value="Genomic_DNA"/>
</dbReference>
<evidence type="ECO:0000256" key="8">
    <source>
        <dbReference type="PROSITE-ProRule" id="PRU00175"/>
    </source>
</evidence>
<feature type="domain" description="RING-type" evidence="11">
    <location>
        <begin position="233"/>
        <end position="274"/>
    </location>
</feature>
<dbReference type="FunFam" id="3.30.40.10:FF:000127">
    <property type="entry name" value="E3 ubiquitin-protein ligase RNF181"/>
    <property type="match status" value="1"/>
</dbReference>
<proteinExistence type="predicted"/>
<evidence type="ECO:0000256" key="5">
    <source>
        <dbReference type="ARBA" id="ARBA00022771"/>
    </source>
</evidence>
<dbReference type="Pfam" id="PF13639">
    <property type="entry name" value="zf-RING_2"/>
    <property type="match status" value="1"/>
</dbReference>
<evidence type="ECO:0000256" key="2">
    <source>
        <dbReference type="ARBA" id="ARBA00012483"/>
    </source>
</evidence>
<dbReference type="GO" id="GO:0061630">
    <property type="term" value="F:ubiquitin protein ligase activity"/>
    <property type="evidence" value="ECO:0007669"/>
    <property type="project" value="UniProtKB-EC"/>
</dbReference>
<feature type="region of interest" description="Disordered" evidence="9">
    <location>
        <begin position="82"/>
        <end position="110"/>
    </location>
</feature>
<keyword evidence="10" id="KW-0472">Membrane</keyword>
<evidence type="ECO:0000256" key="7">
    <source>
        <dbReference type="ARBA" id="ARBA00022833"/>
    </source>
</evidence>
<protein>
    <recommendedName>
        <fullName evidence="2">RING-type E3 ubiquitin transferase</fullName>
        <ecNumber evidence="2">2.3.2.27</ecNumber>
    </recommendedName>
</protein>
<dbReference type="AlphaFoldDB" id="A0AAV1X874"/>
<evidence type="ECO:0000313" key="13">
    <source>
        <dbReference type="Proteomes" id="UP001497480"/>
    </source>
</evidence>
<evidence type="ECO:0000256" key="3">
    <source>
        <dbReference type="ARBA" id="ARBA00022679"/>
    </source>
</evidence>
<evidence type="ECO:0000256" key="6">
    <source>
        <dbReference type="ARBA" id="ARBA00022786"/>
    </source>
</evidence>
<dbReference type="GO" id="GO:0016567">
    <property type="term" value="P:protein ubiquitination"/>
    <property type="evidence" value="ECO:0007669"/>
    <property type="project" value="TreeGrafter"/>
</dbReference>